<comment type="function">
    <text evidence="3 20">Catalyzes the conversion of D-ribulose 5-phosphate to formate and 3,4-dihydroxy-2-butanone 4-phosphate.</text>
</comment>
<comment type="catalytic activity">
    <reaction evidence="1 20">
        <text>D-ribulose 5-phosphate = (2S)-2-hydroxy-3-oxobutyl phosphate + formate + H(+)</text>
        <dbReference type="Rhea" id="RHEA:18457"/>
        <dbReference type="ChEBI" id="CHEBI:15378"/>
        <dbReference type="ChEBI" id="CHEBI:15740"/>
        <dbReference type="ChEBI" id="CHEBI:58121"/>
        <dbReference type="ChEBI" id="CHEBI:58830"/>
        <dbReference type="EC" id="4.1.99.12"/>
    </reaction>
</comment>
<evidence type="ECO:0000256" key="5">
    <source>
        <dbReference type="ARBA" id="ARBA00004904"/>
    </source>
</evidence>
<evidence type="ECO:0000256" key="1">
    <source>
        <dbReference type="ARBA" id="ARBA00000141"/>
    </source>
</evidence>
<dbReference type="InterPro" id="IPR000422">
    <property type="entry name" value="DHBP_synthase_RibB"/>
</dbReference>
<dbReference type="GO" id="GO:0003935">
    <property type="term" value="F:GTP cyclohydrolase II activity"/>
    <property type="evidence" value="ECO:0007669"/>
    <property type="project" value="UniProtKB-UniRule"/>
</dbReference>
<dbReference type="Pfam" id="PF00926">
    <property type="entry name" value="DHBP_synthase"/>
    <property type="match status" value="1"/>
</dbReference>
<feature type="binding site" evidence="20">
    <location>
        <position position="273"/>
    </location>
    <ligand>
        <name>GTP</name>
        <dbReference type="ChEBI" id="CHEBI:37565"/>
    </ligand>
</feature>
<evidence type="ECO:0000256" key="17">
    <source>
        <dbReference type="ARBA" id="ARBA00023268"/>
    </source>
</evidence>
<evidence type="ECO:0000256" key="4">
    <source>
        <dbReference type="ARBA" id="ARBA00004853"/>
    </source>
</evidence>
<dbReference type="FunFam" id="3.40.50.10990:FF:000001">
    <property type="entry name" value="Riboflavin biosynthesis protein RibBA"/>
    <property type="match status" value="1"/>
</dbReference>
<evidence type="ECO:0000256" key="15">
    <source>
        <dbReference type="ARBA" id="ARBA00023211"/>
    </source>
</evidence>
<dbReference type="NCBIfam" id="TIGR00506">
    <property type="entry name" value="ribB"/>
    <property type="match status" value="1"/>
</dbReference>
<dbReference type="HAMAP" id="MF_00179">
    <property type="entry name" value="RibA"/>
    <property type="match status" value="1"/>
</dbReference>
<dbReference type="GO" id="GO:0005829">
    <property type="term" value="C:cytosol"/>
    <property type="evidence" value="ECO:0007669"/>
    <property type="project" value="TreeGrafter"/>
</dbReference>
<feature type="binding site" evidence="20">
    <location>
        <position position="28"/>
    </location>
    <ligand>
        <name>Mg(2+)</name>
        <dbReference type="ChEBI" id="CHEBI:18420"/>
        <label>1</label>
    </ligand>
</feature>
<evidence type="ECO:0000313" key="22">
    <source>
        <dbReference type="EMBL" id="USJ27972.1"/>
    </source>
</evidence>
<feature type="binding site" evidence="20">
    <location>
        <position position="257"/>
    </location>
    <ligand>
        <name>Zn(2+)</name>
        <dbReference type="ChEBI" id="CHEBI:29105"/>
        <note>catalytic</note>
    </ligand>
</feature>
<feature type="domain" description="GTP cyclohydrolase II" evidence="21">
    <location>
        <begin position="210"/>
        <end position="373"/>
    </location>
</feature>
<dbReference type="PANTHER" id="PTHR21327:SF18">
    <property type="entry name" value="3,4-DIHYDROXY-2-BUTANONE 4-PHOSPHATE SYNTHASE"/>
    <property type="match status" value="1"/>
</dbReference>
<feature type="active site" description="Proton acceptor; for GTP cyclohydrolase activity" evidence="20">
    <location>
        <position position="330"/>
    </location>
</feature>
<proteinExistence type="inferred from homology"/>
<evidence type="ECO:0000256" key="9">
    <source>
        <dbReference type="ARBA" id="ARBA00022723"/>
    </source>
</evidence>
<dbReference type="GO" id="GO:0008270">
    <property type="term" value="F:zinc ion binding"/>
    <property type="evidence" value="ECO:0007669"/>
    <property type="project" value="UniProtKB-UniRule"/>
</dbReference>
<dbReference type="InterPro" id="IPR036144">
    <property type="entry name" value="RibA-like_sf"/>
</dbReference>
<feature type="binding site" evidence="20">
    <location>
        <begin position="140"/>
        <end position="144"/>
    </location>
    <ligand>
        <name>D-ribulose 5-phosphate</name>
        <dbReference type="ChEBI" id="CHEBI:58121"/>
    </ligand>
</feature>
<name>A0A9Q8YGX1_ENSAD</name>
<evidence type="ECO:0000256" key="18">
    <source>
        <dbReference type="ARBA" id="ARBA00043932"/>
    </source>
</evidence>
<comment type="cofactor">
    <cofactor evidence="20">
        <name>Zn(2+)</name>
        <dbReference type="ChEBI" id="CHEBI:29105"/>
    </cofactor>
    <text evidence="20">Binds 1 zinc ion per subunit.</text>
</comment>
<evidence type="ECO:0000256" key="16">
    <source>
        <dbReference type="ARBA" id="ARBA00023239"/>
    </source>
</evidence>
<feature type="binding site" evidence="20">
    <location>
        <position position="353"/>
    </location>
    <ligand>
        <name>GTP</name>
        <dbReference type="ChEBI" id="CHEBI:37565"/>
    </ligand>
</feature>
<organism evidence="22 23">
    <name type="scientific">Ensifer adhaerens</name>
    <name type="common">Sinorhizobium morelense</name>
    <dbReference type="NCBI Taxonomy" id="106592"/>
    <lineage>
        <taxon>Bacteria</taxon>
        <taxon>Pseudomonadati</taxon>
        <taxon>Pseudomonadota</taxon>
        <taxon>Alphaproteobacteria</taxon>
        <taxon>Hyphomicrobiales</taxon>
        <taxon>Rhizobiaceae</taxon>
        <taxon>Sinorhizobium/Ensifer group</taxon>
        <taxon>Ensifer</taxon>
    </lineage>
</organism>
<dbReference type="CDD" id="cd00641">
    <property type="entry name" value="GTP_cyclohydro2"/>
    <property type="match status" value="1"/>
</dbReference>
<dbReference type="GO" id="GO:0005525">
    <property type="term" value="F:GTP binding"/>
    <property type="evidence" value="ECO:0007669"/>
    <property type="project" value="UniProtKB-KW"/>
</dbReference>
<evidence type="ECO:0000256" key="7">
    <source>
        <dbReference type="ARBA" id="ARBA00008976"/>
    </source>
</evidence>
<feature type="region of interest" description="DHBP synthase" evidence="20">
    <location>
        <begin position="1"/>
        <end position="201"/>
    </location>
</feature>
<comment type="similarity">
    <text evidence="6 20">In the N-terminal section; belongs to the DHBP synthase family.</text>
</comment>
<keyword evidence="14 20" id="KW-0342">GTP-binding</keyword>
<feature type="active site" description="Nucleophile; for GTP cyclohydrolase activity" evidence="20">
    <location>
        <position position="332"/>
    </location>
</feature>
<keyword evidence="22" id="KW-0614">Plasmid</keyword>
<feature type="binding site" evidence="20">
    <location>
        <begin position="296"/>
        <end position="298"/>
    </location>
    <ligand>
        <name>GTP</name>
        <dbReference type="ChEBI" id="CHEBI:37565"/>
    </ligand>
</feature>
<evidence type="ECO:0000256" key="10">
    <source>
        <dbReference type="ARBA" id="ARBA00022741"/>
    </source>
</evidence>
<dbReference type="HAMAP" id="MF_00180">
    <property type="entry name" value="RibB"/>
    <property type="match status" value="1"/>
</dbReference>
<feature type="region of interest" description="GTP cyclohydrolase II" evidence="20">
    <location>
        <begin position="202"/>
        <end position="401"/>
    </location>
</feature>
<dbReference type="GO" id="GO:0000287">
    <property type="term" value="F:magnesium ion binding"/>
    <property type="evidence" value="ECO:0007669"/>
    <property type="project" value="UniProtKB-UniRule"/>
</dbReference>
<dbReference type="Pfam" id="PF00925">
    <property type="entry name" value="GTP_cyclohydro2"/>
    <property type="match status" value="1"/>
</dbReference>
<evidence type="ECO:0000259" key="21">
    <source>
        <dbReference type="Pfam" id="PF00925"/>
    </source>
</evidence>
<comment type="pathway">
    <text evidence="4 20">Cofactor biosynthesis; riboflavin biosynthesis; 5-amino-6-(D-ribitylamino)uracil from GTP: step 1/4.</text>
</comment>
<dbReference type="InterPro" id="IPR032677">
    <property type="entry name" value="GTP_cyclohydro_II"/>
</dbReference>
<evidence type="ECO:0000256" key="8">
    <source>
        <dbReference type="ARBA" id="ARBA00022619"/>
    </source>
</evidence>
<feature type="binding site" evidence="20">
    <location>
        <begin position="27"/>
        <end position="28"/>
    </location>
    <ligand>
        <name>D-ribulose 5-phosphate</name>
        <dbReference type="ChEBI" id="CHEBI:58121"/>
    </ligand>
</feature>
<evidence type="ECO:0000256" key="3">
    <source>
        <dbReference type="ARBA" id="ARBA00002284"/>
    </source>
</evidence>
<reference evidence="22" key="1">
    <citation type="submission" date="2022-06" db="EMBL/GenBank/DDBJ databases">
        <title>Physiological and biochemical characterization and genomic elucidation of a strain of the genus Ensifer adhaerens M8 that combines arsenic oxidation and chromium reduction.</title>
        <authorList>
            <person name="Li X."/>
            <person name="Yu c."/>
        </authorList>
    </citation>
    <scope>NUCLEOTIDE SEQUENCE</scope>
    <source>
        <strain evidence="22">M8</strain>
        <plasmid evidence="22">pB</plasmid>
    </source>
</reference>
<feature type="binding site" evidence="20">
    <location>
        <position position="358"/>
    </location>
    <ligand>
        <name>GTP</name>
        <dbReference type="ChEBI" id="CHEBI:37565"/>
    </ligand>
</feature>
<feature type="binding site" evidence="20">
    <location>
        <position position="143"/>
    </location>
    <ligand>
        <name>Mg(2+)</name>
        <dbReference type="ChEBI" id="CHEBI:18420"/>
        <label>2</label>
    </ligand>
</feature>
<comment type="similarity">
    <text evidence="7 20">In the C-terminal section; belongs to the GTP cyclohydrolase II family.</text>
</comment>
<evidence type="ECO:0000256" key="13">
    <source>
        <dbReference type="ARBA" id="ARBA00022842"/>
    </source>
</evidence>
<evidence type="ECO:0000313" key="23">
    <source>
        <dbReference type="Proteomes" id="UP001055460"/>
    </source>
</evidence>
<keyword evidence="9 20" id="KW-0479">Metal-binding</keyword>
<accession>A0A9Q8YGX1</accession>
<dbReference type="NCBIfam" id="NF001591">
    <property type="entry name" value="PRK00393.1"/>
    <property type="match status" value="1"/>
</dbReference>
<dbReference type="AlphaFoldDB" id="A0A9Q8YGX1"/>
<evidence type="ECO:0000256" key="6">
    <source>
        <dbReference type="ARBA" id="ARBA00005520"/>
    </source>
</evidence>
<protein>
    <recommendedName>
        <fullName evidence="20">Riboflavin biosynthesis protein RibBA</fullName>
    </recommendedName>
    <domain>
        <recommendedName>
            <fullName evidence="20">3,4-dihydroxy-2-butanone 4-phosphate synthase</fullName>
            <shortName evidence="20">DHBP synthase</shortName>
            <ecNumber evidence="20">4.1.99.12</ecNumber>
        </recommendedName>
    </domain>
    <domain>
        <recommendedName>
            <fullName evidence="20">GTP cyclohydrolase-2</fullName>
            <ecNumber evidence="20">3.5.4.25</ecNumber>
        </recommendedName>
        <alternativeName>
            <fullName evidence="20">GTP cyclohydrolase II</fullName>
        </alternativeName>
    </domain>
</protein>
<evidence type="ECO:0000256" key="20">
    <source>
        <dbReference type="HAMAP-Rule" id="MF_01283"/>
    </source>
</evidence>
<dbReference type="FunFam" id="3.90.870.10:FF:000001">
    <property type="entry name" value="Riboflavin biosynthesis protein RibBA"/>
    <property type="match status" value="1"/>
</dbReference>
<dbReference type="SUPFAM" id="SSF55821">
    <property type="entry name" value="YrdC/RibB"/>
    <property type="match status" value="1"/>
</dbReference>
<keyword evidence="8 20" id="KW-0686">Riboflavin biosynthesis</keyword>
<evidence type="ECO:0000256" key="14">
    <source>
        <dbReference type="ARBA" id="ARBA00023134"/>
    </source>
</evidence>
<feature type="binding site" evidence="20">
    <location>
        <position position="164"/>
    </location>
    <ligand>
        <name>D-ribulose 5-phosphate</name>
        <dbReference type="ChEBI" id="CHEBI:58121"/>
    </ligand>
</feature>
<dbReference type="GO" id="GO:0030145">
    <property type="term" value="F:manganese ion binding"/>
    <property type="evidence" value="ECO:0007669"/>
    <property type="project" value="UniProtKB-UniRule"/>
</dbReference>
<feature type="site" description="Essential for DHBP synthase activity" evidence="20">
    <location>
        <position position="164"/>
    </location>
</feature>
<evidence type="ECO:0000256" key="2">
    <source>
        <dbReference type="ARBA" id="ARBA00001936"/>
    </source>
</evidence>
<dbReference type="InterPro" id="IPR017945">
    <property type="entry name" value="DHBP_synth_RibB-like_a/b_dom"/>
</dbReference>
<gene>
    <name evidence="20" type="primary">ribBA</name>
    <name evidence="22" type="ORF">NE863_29330</name>
</gene>
<keyword evidence="16 20" id="KW-0456">Lyase</keyword>
<dbReference type="EMBL" id="CP098809">
    <property type="protein sequence ID" value="USJ27972.1"/>
    <property type="molecule type" value="Genomic_DNA"/>
</dbReference>
<dbReference type="PANTHER" id="PTHR21327">
    <property type="entry name" value="GTP CYCLOHYDROLASE II-RELATED"/>
    <property type="match status" value="1"/>
</dbReference>
<feature type="binding site" evidence="20">
    <location>
        <position position="318"/>
    </location>
    <ligand>
        <name>GTP</name>
        <dbReference type="ChEBI" id="CHEBI:37565"/>
    </ligand>
</feature>
<feature type="binding site" evidence="20">
    <location>
        <position position="32"/>
    </location>
    <ligand>
        <name>D-ribulose 5-phosphate</name>
        <dbReference type="ChEBI" id="CHEBI:58121"/>
    </ligand>
</feature>
<dbReference type="NCBIfam" id="NF006803">
    <property type="entry name" value="PRK09311.1"/>
    <property type="match status" value="1"/>
</dbReference>
<feature type="binding site" evidence="20">
    <location>
        <position position="28"/>
    </location>
    <ligand>
        <name>Mg(2+)</name>
        <dbReference type="ChEBI" id="CHEBI:18420"/>
        <label>2</label>
    </ligand>
</feature>
<sequence length="401" mass="43261">MPFSSIEDAIAALARGEMIVVVDDENRENEGDIVVAGDAVTPETIAFMMRHARGLVCVSLPGERLDELNMPLMVTRNSESMTTAFTVSVDLMHGISTGISAEDRAKTIRALVDPSSKPDDFARPGHIFPLRANPLGVLGRPGHTEAAVDLSRLAGRTPCGVICEIANDDGTMARLPQLEVFAKAHSLHMITIEALIAYRRRTESFVQETSSSKMPTRSGNFQATTFVCKLTGVEHVALTCGDLSGRARVPVRIHSECLTGESFGSLRCDCAEQLEQALEIFTQTGVGCLVYMRGHEGRGIGIGNKIAAYGLQDRGFDTMEANAELGLPNDARDYLAAASILKSLGIHDICLLTNNPGKVEALRAGGVNVAERRSLIVAVQAHSAPYMRTKQEKFGHYLQAI</sequence>
<evidence type="ECO:0000256" key="19">
    <source>
        <dbReference type="ARBA" id="ARBA00049295"/>
    </source>
</evidence>
<keyword evidence="17 20" id="KW-0511">Multifunctional enzyme</keyword>
<evidence type="ECO:0000256" key="11">
    <source>
        <dbReference type="ARBA" id="ARBA00022801"/>
    </source>
</evidence>
<feature type="binding site" evidence="20">
    <location>
        <position position="268"/>
    </location>
    <ligand>
        <name>Zn(2+)</name>
        <dbReference type="ChEBI" id="CHEBI:29105"/>
        <note>catalytic</note>
    </ligand>
</feature>
<dbReference type="Proteomes" id="UP001055460">
    <property type="component" value="Plasmid pB"/>
</dbReference>
<keyword evidence="12 20" id="KW-0862">Zinc</keyword>
<comment type="function">
    <text evidence="18 20">Catalyzes the conversion of GTP to 2,5-diamino-6-ribosylamino-4(3H)-pyrimidinone 5'-phosphate (DARP), formate and pyrophosphate.</text>
</comment>
<dbReference type="SUPFAM" id="SSF142695">
    <property type="entry name" value="RibA-like"/>
    <property type="match status" value="1"/>
</dbReference>
<dbReference type="RefSeq" id="WP_252161324.1">
    <property type="nucleotide sequence ID" value="NZ_CP098809.1"/>
</dbReference>
<dbReference type="GO" id="GO:0008686">
    <property type="term" value="F:3,4-dihydroxy-2-butanone-4-phosphate synthase activity"/>
    <property type="evidence" value="ECO:0007669"/>
    <property type="project" value="UniProtKB-UniRule"/>
</dbReference>
<geneLocation type="plasmid" evidence="22 23">
    <name>pB</name>
</geneLocation>
<dbReference type="HAMAP" id="MF_01283">
    <property type="entry name" value="RibBA"/>
    <property type="match status" value="1"/>
</dbReference>
<comment type="cofactor">
    <cofactor evidence="20">
        <name>Mg(2+)</name>
        <dbReference type="ChEBI" id="CHEBI:18420"/>
    </cofactor>
    <cofactor evidence="20">
        <name>Mn(2+)</name>
        <dbReference type="ChEBI" id="CHEBI:29035"/>
    </cofactor>
    <text evidence="20">Binds 2 divalent metal cations per subunit. Magnesium or manganese.</text>
</comment>
<dbReference type="GO" id="GO:0009231">
    <property type="term" value="P:riboflavin biosynthetic process"/>
    <property type="evidence" value="ECO:0007669"/>
    <property type="project" value="UniProtKB-UniRule"/>
</dbReference>
<dbReference type="EC" id="4.1.99.12" evidence="20"/>
<dbReference type="Gene3D" id="3.90.870.10">
    <property type="entry name" value="DHBP synthase"/>
    <property type="match status" value="1"/>
</dbReference>
<keyword evidence="10 20" id="KW-0547">Nucleotide-binding</keyword>
<comment type="cofactor">
    <cofactor evidence="2">
        <name>Mn(2+)</name>
        <dbReference type="ChEBI" id="CHEBI:29035"/>
    </cofactor>
</comment>
<dbReference type="Gene3D" id="3.40.50.10990">
    <property type="entry name" value="GTP cyclohydrolase II"/>
    <property type="match status" value="1"/>
</dbReference>
<dbReference type="InterPro" id="IPR000926">
    <property type="entry name" value="RibA"/>
</dbReference>
<evidence type="ECO:0000256" key="12">
    <source>
        <dbReference type="ARBA" id="ARBA00022833"/>
    </source>
</evidence>
<keyword evidence="15 20" id="KW-0464">Manganese</keyword>
<dbReference type="PIRSF" id="PIRSF001259">
    <property type="entry name" value="RibA"/>
    <property type="match status" value="1"/>
</dbReference>
<keyword evidence="13 20" id="KW-0460">Magnesium</keyword>
<feature type="binding site" evidence="20">
    <location>
        <position position="270"/>
    </location>
    <ligand>
        <name>Zn(2+)</name>
        <dbReference type="ChEBI" id="CHEBI:29105"/>
        <note>catalytic</note>
    </ligand>
</feature>
<comment type="catalytic activity">
    <reaction evidence="19 20">
        <text>GTP + 4 H2O = 2,5-diamino-6-hydroxy-4-(5-phosphoribosylamino)-pyrimidine + formate + 2 phosphate + 3 H(+)</text>
        <dbReference type="Rhea" id="RHEA:23704"/>
        <dbReference type="ChEBI" id="CHEBI:15377"/>
        <dbReference type="ChEBI" id="CHEBI:15378"/>
        <dbReference type="ChEBI" id="CHEBI:15740"/>
        <dbReference type="ChEBI" id="CHEBI:37565"/>
        <dbReference type="ChEBI" id="CHEBI:43474"/>
        <dbReference type="ChEBI" id="CHEBI:58614"/>
        <dbReference type="EC" id="3.5.4.25"/>
    </reaction>
</comment>
<feature type="binding site" evidence="20">
    <location>
        <begin position="252"/>
        <end position="256"/>
    </location>
    <ligand>
        <name>GTP</name>
        <dbReference type="ChEBI" id="CHEBI:37565"/>
    </ligand>
</feature>
<dbReference type="EC" id="3.5.4.25" evidence="20"/>
<comment type="pathway">
    <text evidence="5 20">Cofactor biosynthesis; riboflavin biosynthesis; 2-hydroxy-3-oxobutyl phosphate from D-ribulose 5-phosphate: step 1/1.</text>
</comment>
<dbReference type="InterPro" id="IPR016299">
    <property type="entry name" value="Riboflavin_synth_RibBA"/>
</dbReference>
<dbReference type="NCBIfam" id="TIGR00505">
    <property type="entry name" value="ribA"/>
    <property type="match status" value="1"/>
</dbReference>
<feature type="site" description="Essential for DHBP synthase activity" evidence="20">
    <location>
        <position position="126"/>
    </location>
</feature>
<keyword evidence="11 20" id="KW-0378">Hydrolase</keyword>